<proteinExistence type="predicted"/>
<dbReference type="WBParaSite" id="ACRNAN_scaffold1416.g21214.t1">
    <property type="protein sequence ID" value="ACRNAN_scaffold1416.g21214.t1"/>
    <property type="gene ID" value="ACRNAN_scaffold1416.g21214"/>
</dbReference>
<organism evidence="1 2">
    <name type="scientific">Acrobeloides nanus</name>
    <dbReference type="NCBI Taxonomy" id="290746"/>
    <lineage>
        <taxon>Eukaryota</taxon>
        <taxon>Metazoa</taxon>
        <taxon>Ecdysozoa</taxon>
        <taxon>Nematoda</taxon>
        <taxon>Chromadorea</taxon>
        <taxon>Rhabditida</taxon>
        <taxon>Tylenchina</taxon>
        <taxon>Cephalobomorpha</taxon>
        <taxon>Cephaloboidea</taxon>
        <taxon>Cephalobidae</taxon>
        <taxon>Acrobeloides</taxon>
    </lineage>
</organism>
<reference evidence="2" key="1">
    <citation type="submission" date="2022-11" db="UniProtKB">
        <authorList>
            <consortium name="WormBaseParasite"/>
        </authorList>
    </citation>
    <scope>IDENTIFICATION</scope>
</reference>
<keyword evidence="1" id="KW-1185">Reference proteome</keyword>
<protein>
    <submittedName>
        <fullName evidence="2">Uncharacterized protein</fullName>
    </submittedName>
</protein>
<name>A0A914CSQ3_9BILA</name>
<accession>A0A914CSQ3</accession>
<dbReference type="AlphaFoldDB" id="A0A914CSQ3"/>
<sequence>MGKLCRGCDRTVIENCWGCVEHDTTHESIGPSSRYIKVDKVGCFDCLSIVYTKCPANDFSNVGLPGWPSVVTFNPTLSNPHTSLVKRYEDPTRYMYWTFAIDHKENQTWAPYVIHPKILNREYATDAMKDILYECIWCKI</sequence>
<dbReference type="Proteomes" id="UP000887540">
    <property type="component" value="Unplaced"/>
</dbReference>
<evidence type="ECO:0000313" key="2">
    <source>
        <dbReference type="WBParaSite" id="ACRNAN_scaffold1416.g21214.t1"/>
    </source>
</evidence>
<evidence type="ECO:0000313" key="1">
    <source>
        <dbReference type="Proteomes" id="UP000887540"/>
    </source>
</evidence>